<dbReference type="GO" id="GO:0006108">
    <property type="term" value="P:malate metabolic process"/>
    <property type="evidence" value="ECO:0007669"/>
    <property type="project" value="TreeGrafter"/>
</dbReference>
<feature type="binding site" evidence="8">
    <location>
        <position position="278"/>
    </location>
    <ligand>
        <name>a divalent metal cation</name>
        <dbReference type="ChEBI" id="CHEBI:60240"/>
    </ligand>
</feature>
<evidence type="ECO:0000256" key="6">
    <source>
        <dbReference type="PIRSR" id="PIRSR000106-1"/>
    </source>
</evidence>
<accession>A0A1H0PEF1</accession>
<evidence type="ECO:0000256" key="9">
    <source>
        <dbReference type="RuleBase" id="RU003427"/>
    </source>
</evidence>
<dbReference type="GO" id="GO:0004470">
    <property type="term" value="F:malic enzyme activity"/>
    <property type="evidence" value="ECO:0007669"/>
    <property type="project" value="InterPro"/>
</dbReference>
<evidence type="ECO:0000259" key="11">
    <source>
        <dbReference type="SMART" id="SM01274"/>
    </source>
</evidence>
<dbReference type="SMART" id="SM01274">
    <property type="entry name" value="malic"/>
    <property type="match status" value="1"/>
</dbReference>
<dbReference type="PROSITE" id="PS00331">
    <property type="entry name" value="MALIC_ENZYMES"/>
    <property type="match status" value="1"/>
</dbReference>
<dbReference type="AlphaFoldDB" id="A0A1H0PEF1"/>
<evidence type="ECO:0000256" key="5">
    <source>
        <dbReference type="ARBA" id="ARBA00023027"/>
    </source>
</evidence>
<evidence type="ECO:0000313" key="13">
    <source>
        <dbReference type="Proteomes" id="UP000199073"/>
    </source>
</evidence>
<dbReference type="STRING" id="91360.SAMN05660330_01640"/>
<dbReference type="PANTHER" id="PTHR23406:SF34">
    <property type="entry name" value="NAD-DEPENDENT MALIC ENZYME, MITOCHONDRIAL"/>
    <property type="match status" value="1"/>
</dbReference>
<dbReference type="PRINTS" id="PR00072">
    <property type="entry name" value="MALOXRDTASE"/>
</dbReference>
<feature type="binding site" evidence="8">
    <location>
        <position position="254"/>
    </location>
    <ligand>
        <name>a divalent metal cation</name>
        <dbReference type="ChEBI" id="CHEBI:60240"/>
    </ligand>
</feature>
<dbReference type="InterPro" id="IPR037062">
    <property type="entry name" value="Malic_N_dom_sf"/>
</dbReference>
<evidence type="ECO:0000313" key="12">
    <source>
        <dbReference type="EMBL" id="SDP03472.1"/>
    </source>
</evidence>
<dbReference type="RefSeq" id="WP_092221667.1">
    <property type="nucleotide sequence ID" value="NZ_FNJI01000009.1"/>
</dbReference>
<reference evidence="12 13" key="1">
    <citation type="submission" date="2016-10" db="EMBL/GenBank/DDBJ databases">
        <authorList>
            <person name="de Groot N.N."/>
        </authorList>
    </citation>
    <scope>NUCLEOTIDE SEQUENCE [LARGE SCALE GENOMIC DNA]</scope>
    <source>
        <strain evidence="12 13">DSM 12130</strain>
    </source>
</reference>
<evidence type="ECO:0000259" key="10">
    <source>
        <dbReference type="SMART" id="SM00919"/>
    </source>
</evidence>
<keyword evidence="3 8" id="KW-0479">Metal-binding</keyword>
<dbReference type="InterPro" id="IPR012302">
    <property type="entry name" value="Malic_NAD-bd"/>
</dbReference>
<feature type="domain" description="Malic enzyme NAD-binding" evidence="10">
    <location>
        <begin position="279"/>
        <end position="537"/>
    </location>
</feature>
<protein>
    <submittedName>
        <fullName evidence="12">Malate dehydrogenase (Oxaloacetate-decarboxylating)</fullName>
    </submittedName>
</protein>
<dbReference type="GO" id="GO:0046872">
    <property type="term" value="F:metal ion binding"/>
    <property type="evidence" value="ECO:0007669"/>
    <property type="project" value="UniProtKB-KW"/>
</dbReference>
<comment type="cofactor">
    <cofactor evidence="1">
        <name>Mn(2+)</name>
        <dbReference type="ChEBI" id="CHEBI:29035"/>
    </cofactor>
</comment>
<sequence length="578" mass="63960">MSANLYRFKYDEYGNTKEIIVYASGAPARSCSYINKGTAFSLEERSSLNLDAMLPPGVRNLDDQLETTRVKVQEKVGDIEKYIFIRALFNRNATLAHALIKSDIDTYAKIIYTPTVGYAVQRYSSMFRQANGLHFYPGNIDRAEDILRRFAHRDIRVAVVTDNHGILGLGDQGAGGIAACLGKLMLYTQGAGIAPWHCLPISLDVGTDNEKLLADKQYLGWPQRRLKGEEYLSFIGRFVRAFRNVFPNALCQWEDFSPKIAFSINDAFCDELISFNDDIQGTGAVAAAALLSAMKIKEESLIDQRFLIHGAGCGGIGIAEQLTRNLKDRGLSEEEACQRIFIVDSGGLITRHKENDFHKKKFAKDKGLHPWIADLDPVDIPGIIREAGITVLIGTTGQDYFFNDDTVAEIKKNTDRPVILPLFHHVLAPELFCQNIGKWSEKGILIATGNPCSTSEMLESAYGISQCNNALIFPGVVLGILASGANEVLPEFFTVAAEQASALLSPEQLEEGNLMPPLRDIRAVAKKIALAVAMCAVEKGINRPCVYSDFQPGDDQARMARLIDKIRWKPEYLSLVPM</sequence>
<evidence type="ECO:0000256" key="4">
    <source>
        <dbReference type="ARBA" id="ARBA00023002"/>
    </source>
</evidence>
<dbReference type="SMART" id="SM00919">
    <property type="entry name" value="Malic_M"/>
    <property type="match status" value="1"/>
</dbReference>
<dbReference type="GO" id="GO:0016616">
    <property type="term" value="F:oxidoreductase activity, acting on the CH-OH group of donors, NAD or NADP as acceptor"/>
    <property type="evidence" value="ECO:0007669"/>
    <property type="project" value="InterPro"/>
</dbReference>
<keyword evidence="4" id="KW-0560">Oxidoreductase</keyword>
<feature type="active site" description="Proton donor" evidence="6">
    <location>
        <position position="112"/>
    </location>
</feature>
<dbReference type="InterPro" id="IPR036291">
    <property type="entry name" value="NAD(P)-bd_dom_sf"/>
</dbReference>
<dbReference type="GO" id="GO:0051287">
    <property type="term" value="F:NAD binding"/>
    <property type="evidence" value="ECO:0007669"/>
    <property type="project" value="InterPro"/>
</dbReference>
<evidence type="ECO:0000256" key="1">
    <source>
        <dbReference type="ARBA" id="ARBA00001936"/>
    </source>
</evidence>
<evidence type="ECO:0000256" key="3">
    <source>
        <dbReference type="ARBA" id="ARBA00022723"/>
    </source>
</evidence>
<comment type="cofactor">
    <cofactor evidence="8">
        <name>Mg(2+)</name>
        <dbReference type="ChEBI" id="CHEBI:18420"/>
    </cofactor>
    <cofactor evidence="8">
        <name>Mn(2+)</name>
        <dbReference type="ChEBI" id="CHEBI:29035"/>
    </cofactor>
    <text evidence="8">Divalent metal cations. Prefers magnesium or manganese.</text>
</comment>
<dbReference type="InterPro" id="IPR015884">
    <property type="entry name" value="Malic_enzyme_CS"/>
</dbReference>
<organism evidence="12 13">
    <name type="scientific">Desulforhopalus singaporensis</name>
    <dbReference type="NCBI Taxonomy" id="91360"/>
    <lineage>
        <taxon>Bacteria</taxon>
        <taxon>Pseudomonadati</taxon>
        <taxon>Thermodesulfobacteriota</taxon>
        <taxon>Desulfobulbia</taxon>
        <taxon>Desulfobulbales</taxon>
        <taxon>Desulfocapsaceae</taxon>
        <taxon>Desulforhopalus</taxon>
    </lineage>
</organism>
<dbReference type="Gene3D" id="3.40.50.10380">
    <property type="entry name" value="Malic enzyme, N-terminal domain"/>
    <property type="match status" value="1"/>
</dbReference>
<dbReference type="Pfam" id="PF03949">
    <property type="entry name" value="Malic_M"/>
    <property type="match status" value="1"/>
</dbReference>
<dbReference type="InterPro" id="IPR012301">
    <property type="entry name" value="Malic_N_dom"/>
</dbReference>
<name>A0A1H0PEF1_9BACT</name>
<dbReference type="EMBL" id="FNJI01000009">
    <property type="protein sequence ID" value="SDP03472.1"/>
    <property type="molecule type" value="Genomic_DNA"/>
</dbReference>
<dbReference type="PANTHER" id="PTHR23406">
    <property type="entry name" value="MALIC ENZYME-RELATED"/>
    <property type="match status" value="1"/>
</dbReference>
<evidence type="ECO:0000256" key="8">
    <source>
        <dbReference type="PIRSR" id="PIRSR000106-3"/>
    </source>
</evidence>
<dbReference type="SUPFAM" id="SSF53223">
    <property type="entry name" value="Aminoacid dehydrogenase-like, N-terminal domain"/>
    <property type="match status" value="1"/>
</dbReference>
<dbReference type="InterPro" id="IPR046346">
    <property type="entry name" value="Aminoacid_DH-like_N_sf"/>
</dbReference>
<evidence type="ECO:0000256" key="7">
    <source>
        <dbReference type="PIRSR" id="PIRSR000106-2"/>
    </source>
</evidence>
<feature type="domain" description="Malic enzyme N-terminal" evidence="11">
    <location>
        <begin position="89"/>
        <end position="269"/>
    </location>
</feature>
<dbReference type="Pfam" id="PF00390">
    <property type="entry name" value="malic"/>
    <property type="match status" value="1"/>
</dbReference>
<evidence type="ECO:0000256" key="2">
    <source>
        <dbReference type="ARBA" id="ARBA00008785"/>
    </source>
</evidence>
<dbReference type="InterPro" id="IPR001891">
    <property type="entry name" value="Malic_OxRdtase"/>
</dbReference>
<keyword evidence="5" id="KW-0520">NAD</keyword>
<dbReference type="OrthoDB" id="3314528at2"/>
<dbReference type="NCBIfam" id="NF010052">
    <property type="entry name" value="PRK13529.1"/>
    <property type="match status" value="1"/>
</dbReference>
<feature type="binding site" evidence="7">
    <location>
        <position position="468"/>
    </location>
    <ligand>
        <name>(S)-malate</name>
        <dbReference type="ChEBI" id="CHEBI:15589"/>
    </ligand>
</feature>
<comment type="similarity">
    <text evidence="2 9">Belongs to the malic enzymes family.</text>
</comment>
<gene>
    <name evidence="12" type="ORF">SAMN05660330_01640</name>
</gene>
<keyword evidence="13" id="KW-1185">Reference proteome</keyword>
<proteinExistence type="inferred from homology"/>
<dbReference type="Proteomes" id="UP000199073">
    <property type="component" value="Unassembled WGS sequence"/>
</dbReference>
<feature type="binding site" evidence="8">
    <location>
        <position position="255"/>
    </location>
    <ligand>
        <name>a divalent metal cation</name>
        <dbReference type="ChEBI" id="CHEBI:60240"/>
    </ligand>
</feature>
<dbReference type="SUPFAM" id="SSF51735">
    <property type="entry name" value="NAD(P)-binding Rossmann-fold domains"/>
    <property type="match status" value="1"/>
</dbReference>
<feature type="active site" description="Proton acceptor" evidence="6">
    <location>
        <position position="183"/>
    </location>
</feature>
<dbReference type="Gene3D" id="3.40.50.720">
    <property type="entry name" value="NAD(P)-binding Rossmann-like Domain"/>
    <property type="match status" value="1"/>
</dbReference>
<dbReference type="PIRSF" id="PIRSF000106">
    <property type="entry name" value="ME"/>
    <property type="match status" value="1"/>
</dbReference>